<proteinExistence type="predicted"/>
<dbReference type="PANTHER" id="PTHR36115:SF4">
    <property type="entry name" value="MEMBRANE PROTEIN"/>
    <property type="match status" value="1"/>
</dbReference>
<feature type="transmembrane region" description="Helical" evidence="6">
    <location>
        <begin position="6"/>
        <end position="24"/>
    </location>
</feature>
<evidence type="ECO:0000259" key="7">
    <source>
        <dbReference type="Pfam" id="PF06271"/>
    </source>
</evidence>
<keyword evidence="2" id="KW-1003">Cell membrane</keyword>
<dbReference type="AlphaFoldDB" id="A0A7C0U6J2"/>
<sequence>MGQPAGFFIRFWAFLLDLLLLGVLREGILLFWPSRYPYPWVGVLILYFTFWTGYTGQTLGKWALGLRVTDRWGLYPVGYPKAFLRTLGYLASLLVWGLGFLWISGDREKRGWHDLLAGTRVCKC</sequence>
<evidence type="ECO:0000256" key="6">
    <source>
        <dbReference type="SAM" id="Phobius"/>
    </source>
</evidence>
<feature type="transmembrane region" description="Helical" evidence="6">
    <location>
        <begin position="36"/>
        <end position="54"/>
    </location>
</feature>
<accession>A0A7C0U6J2</accession>
<organism evidence="8">
    <name type="scientific">Thermosulfidibacter takaii</name>
    <dbReference type="NCBI Taxonomy" id="412593"/>
    <lineage>
        <taxon>Bacteria</taxon>
        <taxon>Pseudomonadati</taxon>
        <taxon>Thermosulfidibacterota</taxon>
        <taxon>Thermosulfidibacteria</taxon>
        <taxon>Thermosulfidibacterales</taxon>
        <taxon>Thermosulfidibacteraceae</taxon>
    </lineage>
</organism>
<evidence type="ECO:0000256" key="4">
    <source>
        <dbReference type="ARBA" id="ARBA00022989"/>
    </source>
</evidence>
<evidence type="ECO:0000256" key="1">
    <source>
        <dbReference type="ARBA" id="ARBA00004651"/>
    </source>
</evidence>
<dbReference type="PANTHER" id="PTHR36115">
    <property type="entry name" value="PROLINE-RICH ANTIGEN HOMOLOG-RELATED"/>
    <property type="match status" value="1"/>
</dbReference>
<comment type="subcellular location">
    <subcellularLocation>
        <location evidence="1">Cell membrane</location>
        <topology evidence="1">Multi-pass membrane protein</topology>
    </subcellularLocation>
</comment>
<evidence type="ECO:0000256" key="2">
    <source>
        <dbReference type="ARBA" id="ARBA00022475"/>
    </source>
</evidence>
<dbReference type="InterPro" id="IPR051791">
    <property type="entry name" value="Pra-immunoreactive"/>
</dbReference>
<evidence type="ECO:0000313" key="8">
    <source>
        <dbReference type="EMBL" id="HDD52963.1"/>
    </source>
</evidence>
<dbReference type="GO" id="GO:0005886">
    <property type="term" value="C:plasma membrane"/>
    <property type="evidence" value="ECO:0007669"/>
    <property type="project" value="UniProtKB-SubCell"/>
</dbReference>
<feature type="transmembrane region" description="Helical" evidence="6">
    <location>
        <begin position="82"/>
        <end position="103"/>
    </location>
</feature>
<dbReference type="InterPro" id="IPR010432">
    <property type="entry name" value="RDD"/>
</dbReference>
<gene>
    <name evidence="8" type="ORF">ENF32_02700</name>
</gene>
<dbReference type="Pfam" id="PF06271">
    <property type="entry name" value="RDD"/>
    <property type="match status" value="1"/>
</dbReference>
<evidence type="ECO:0000256" key="3">
    <source>
        <dbReference type="ARBA" id="ARBA00022692"/>
    </source>
</evidence>
<evidence type="ECO:0000256" key="5">
    <source>
        <dbReference type="ARBA" id="ARBA00023136"/>
    </source>
</evidence>
<comment type="caution">
    <text evidence="8">The sequence shown here is derived from an EMBL/GenBank/DDBJ whole genome shotgun (WGS) entry which is preliminary data.</text>
</comment>
<reference evidence="8" key="1">
    <citation type="journal article" date="2020" name="mSystems">
        <title>Genome- and Community-Level Interaction Insights into Carbon Utilization and Element Cycling Functions of Hydrothermarchaeota in Hydrothermal Sediment.</title>
        <authorList>
            <person name="Zhou Z."/>
            <person name="Liu Y."/>
            <person name="Xu W."/>
            <person name="Pan J."/>
            <person name="Luo Z.H."/>
            <person name="Li M."/>
        </authorList>
    </citation>
    <scope>NUCLEOTIDE SEQUENCE [LARGE SCALE GENOMIC DNA]</scope>
    <source>
        <strain evidence="8">HyVt-115</strain>
    </source>
</reference>
<keyword evidence="5 6" id="KW-0472">Membrane</keyword>
<keyword evidence="3 6" id="KW-0812">Transmembrane</keyword>
<dbReference type="EMBL" id="DQWS01000104">
    <property type="protein sequence ID" value="HDD52963.1"/>
    <property type="molecule type" value="Genomic_DNA"/>
</dbReference>
<feature type="domain" description="RDD" evidence="7">
    <location>
        <begin position="5"/>
        <end position="118"/>
    </location>
</feature>
<protein>
    <submittedName>
        <fullName evidence="8">RDD family protein</fullName>
    </submittedName>
</protein>
<keyword evidence="4 6" id="KW-1133">Transmembrane helix</keyword>
<name>A0A7C0U6J2_9BACT</name>
<dbReference type="Proteomes" id="UP000885690">
    <property type="component" value="Unassembled WGS sequence"/>
</dbReference>